<sequence length="87" mass="10074">MLVKENAENILSVLVNQPPDYYTEGPELQKLKGLTPEEINDAVDILEKYGYVKVFTAMGTVPYHFKKIILLPRGRYKYEQDNRIKGQ</sequence>
<dbReference type="EMBL" id="RXIF01000006">
    <property type="protein sequence ID" value="RZN64485.1"/>
    <property type="molecule type" value="Genomic_DNA"/>
</dbReference>
<protein>
    <recommendedName>
        <fullName evidence="3">Lrp/AsnC family transcriptional regulator</fullName>
    </recommendedName>
</protein>
<gene>
    <name evidence="1" type="ORF">EF806_03835</name>
</gene>
<organism evidence="1 2">
    <name type="scientific">Methanoliparum thermophilum</name>
    <dbReference type="NCBI Taxonomy" id="2491083"/>
    <lineage>
        <taxon>Archaea</taxon>
        <taxon>Methanobacteriati</taxon>
        <taxon>Methanobacteriota</taxon>
        <taxon>Candidatus Methanoliparia</taxon>
        <taxon>Candidatus Methanoliparales</taxon>
        <taxon>Candidatus Methanoliparaceae</taxon>
        <taxon>Candidatus Methanoliparum</taxon>
    </lineage>
</organism>
<accession>A0A520KRU4</accession>
<dbReference type="AlphaFoldDB" id="A0A520KRU4"/>
<evidence type="ECO:0000313" key="2">
    <source>
        <dbReference type="Proteomes" id="UP000317158"/>
    </source>
</evidence>
<name>A0A520KRU4_METT2</name>
<proteinExistence type="predicted"/>
<comment type="caution">
    <text evidence="1">The sequence shown here is derived from an EMBL/GenBank/DDBJ whole genome shotgun (WGS) entry which is preliminary data.</text>
</comment>
<evidence type="ECO:0008006" key="3">
    <source>
        <dbReference type="Google" id="ProtNLM"/>
    </source>
</evidence>
<evidence type="ECO:0000313" key="1">
    <source>
        <dbReference type="EMBL" id="RZN64485.1"/>
    </source>
</evidence>
<reference evidence="1 2" key="1">
    <citation type="journal article" date="2019" name="Nat. Microbiol.">
        <title>Wide diversity of methane and short-chain alkane metabolisms in uncultured archaea.</title>
        <authorList>
            <person name="Borrel G."/>
            <person name="Adam P.S."/>
            <person name="McKay L.J."/>
            <person name="Chen L.X."/>
            <person name="Sierra-Garcia I.N."/>
            <person name="Sieber C.M."/>
            <person name="Letourneur Q."/>
            <person name="Ghozlane A."/>
            <person name="Andersen G.L."/>
            <person name="Li W.J."/>
            <person name="Hallam S.J."/>
            <person name="Muyzer G."/>
            <person name="de Oliveira V.M."/>
            <person name="Inskeep W.P."/>
            <person name="Banfield J.F."/>
            <person name="Gribaldo S."/>
        </authorList>
    </citation>
    <scope>NUCLEOTIDE SEQUENCE [LARGE SCALE GENOMIC DNA]</scope>
    <source>
        <strain evidence="1">NM1a</strain>
    </source>
</reference>
<dbReference type="Proteomes" id="UP000317158">
    <property type="component" value="Unassembled WGS sequence"/>
</dbReference>